<proteinExistence type="predicted"/>
<name>A0A9W9TVX3_PENCI</name>
<evidence type="ECO:0000313" key="1">
    <source>
        <dbReference type="EMBL" id="KAJ5243311.1"/>
    </source>
</evidence>
<organism evidence="1 2">
    <name type="scientific">Penicillium citrinum</name>
    <dbReference type="NCBI Taxonomy" id="5077"/>
    <lineage>
        <taxon>Eukaryota</taxon>
        <taxon>Fungi</taxon>
        <taxon>Dikarya</taxon>
        <taxon>Ascomycota</taxon>
        <taxon>Pezizomycotina</taxon>
        <taxon>Eurotiomycetes</taxon>
        <taxon>Eurotiomycetidae</taxon>
        <taxon>Eurotiales</taxon>
        <taxon>Aspergillaceae</taxon>
        <taxon>Penicillium</taxon>
    </lineage>
</organism>
<accession>A0A9W9TVX3</accession>
<protein>
    <submittedName>
        <fullName evidence="1">Uncharacterized protein</fullName>
    </submittedName>
</protein>
<gene>
    <name evidence="1" type="ORF">N7469_001638</name>
</gene>
<comment type="caution">
    <text evidence="1">The sequence shown here is derived from an EMBL/GenBank/DDBJ whole genome shotgun (WGS) entry which is preliminary data.</text>
</comment>
<keyword evidence="2" id="KW-1185">Reference proteome</keyword>
<reference evidence="1" key="1">
    <citation type="submission" date="2022-11" db="EMBL/GenBank/DDBJ databases">
        <authorList>
            <person name="Petersen C."/>
        </authorList>
    </citation>
    <scope>NUCLEOTIDE SEQUENCE</scope>
    <source>
        <strain evidence="1">IBT 23319</strain>
    </source>
</reference>
<sequence>MYTMLRATLLYGGAQAPRLSQAGFDITAVSEYKHLNALSTASSYVPLGYSTLKDRAENWAKLQLDQMWIEDVLDRNRRQREGPQIHLEQDENSPYANVLLYRSMAYQCSPYSVLSTEYCSSTEDVPTNVSYGNK</sequence>
<dbReference type="Proteomes" id="UP001147733">
    <property type="component" value="Unassembled WGS sequence"/>
</dbReference>
<dbReference type="GeneID" id="81379725"/>
<dbReference type="RefSeq" id="XP_056506315.1">
    <property type="nucleotide sequence ID" value="XM_056640558.1"/>
</dbReference>
<dbReference type="AlphaFoldDB" id="A0A9W9TVX3"/>
<dbReference type="EMBL" id="JAPQKT010000001">
    <property type="protein sequence ID" value="KAJ5243311.1"/>
    <property type="molecule type" value="Genomic_DNA"/>
</dbReference>
<reference evidence="1" key="2">
    <citation type="journal article" date="2023" name="IMA Fungus">
        <title>Comparative genomic study of the Penicillium genus elucidates a diverse pangenome and 15 lateral gene transfer events.</title>
        <authorList>
            <person name="Petersen C."/>
            <person name="Sorensen T."/>
            <person name="Nielsen M.R."/>
            <person name="Sondergaard T.E."/>
            <person name="Sorensen J.L."/>
            <person name="Fitzpatrick D.A."/>
            <person name="Frisvad J.C."/>
            <person name="Nielsen K.L."/>
        </authorList>
    </citation>
    <scope>NUCLEOTIDE SEQUENCE</scope>
    <source>
        <strain evidence="1">IBT 23319</strain>
    </source>
</reference>
<evidence type="ECO:0000313" key="2">
    <source>
        <dbReference type="Proteomes" id="UP001147733"/>
    </source>
</evidence>